<dbReference type="InterPro" id="IPR013780">
    <property type="entry name" value="Glyco_hydro_b"/>
</dbReference>
<name>A0A830C095_9LAMI</name>
<dbReference type="InterPro" id="IPR048395">
    <property type="entry name" value="Glyco_hydro_31_C"/>
</dbReference>
<evidence type="ECO:0000259" key="14">
    <source>
        <dbReference type="Pfam" id="PF13802"/>
    </source>
</evidence>
<evidence type="ECO:0000256" key="11">
    <source>
        <dbReference type="RuleBase" id="RU361185"/>
    </source>
</evidence>
<reference evidence="16" key="1">
    <citation type="submission" date="2020-07" db="EMBL/GenBank/DDBJ databases">
        <title>Ethylene signaling mediates host invasion by parasitic plants.</title>
        <authorList>
            <person name="Yoshida S."/>
        </authorList>
    </citation>
    <scope>NUCLEOTIDE SEQUENCE</scope>
    <source>
        <strain evidence="16">Okayama</strain>
    </source>
</reference>
<dbReference type="InterPro" id="IPR030459">
    <property type="entry name" value="Glyco_hydro_31_CS"/>
</dbReference>
<dbReference type="GO" id="GO:0090599">
    <property type="term" value="F:alpha-glucosidase activity"/>
    <property type="evidence" value="ECO:0007669"/>
    <property type="project" value="TreeGrafter"/>
</dbReference>
<dbReference type="GO" id="GO:0005975">
    <property type="term" value="P:carbohydrate metabolic process"/>
    <property type="evidence" value="ECO:0007669"/>
    <property type="project" value="InterPro"/>
</dbReference>
<dbReference type="GO" id="GO:0006491">
    <property type="term" value="P:N-glycan processing"/>
    <property type="evidence" value="ECO:0007669"/>
    <property type="project" value="TreeGrafter"/>
</dbReference>
<dbReference type="PROSITE" id="PS00707">
    <property type="entry name" value="GLYCOSYL_HYDROL_F31_2"/>
    <property type="match status" value="1"/>
</dbReference>
<protein>
    <recommendedName>
        <fullName evidence="10">Probable glucan 1,3-alpha-glucosidase</fullName>
    </recommendedName>
    <alternativeName>
        <fullName evidence="9">Glucosidase II subunit alpha</fullName>
    </alternativeName>
</protein>
<feature type="domain" description="Glycosyl hydrolase family 31 C-terminal" evidence="15">
    <location>
        <begin position="697"/>
        <end position="784"/>
    </location>
</feature>
<feature type="domain" description="Glycoside hydrolase family 31 TIM barrel" evidence="13">
    <location>
        <begin position="362"/>
        <end position="689"/>
    </location>
</feature>
<evidence type="ECO:0000313" key="16">
    <source>
        <dbReference type="EMBL" id="GFP90618.1"/>
    </source>
</evidence>
<feature type="signal peptide" evidence="12">
    <location>
        <begin position="1"/>
        <end position="20"/>
    </location>
</feature>
<evidence type="ECO:0000256" key="2">
    <source>
        <dbReference type="ARBA" id="ARBA00004833"/>
    </source>
</evidence>
<evidence type="ECO:0000259" key="15">
    <source>
        <dbReference type="Pfam" id="PF21365"/>
    </source>
</evidence>
<dbReference type="PROSITE" id="PS00129">
    <property type="entry name" value="GLYCOSYL_HYDROL_F31_1"/>
    <property type="match status" value="1"/>
</dbReference>
<comment type="pathway">
    <text evidence="2">Glycan metabolism; N-glycan metabolism.</text>
</comment>
<keyword evidence="8 11" id="KW-0326">Glycosidase</keyword>
<gene>
    <name evidence="16" type="ORF">PHJA_001205900</name>
</gene>
<dbReference type="Pfam" id="PF21365">
    <property type="entry name" value="Glyco_hydro_31_3rd"/>
    <property type="match status" value="1"/>
</dbReference>
<dbReference type="InterPro" id="IPR030458">
    <property type="entry name" value="Glyco_hydro_31_AS"/>
</dbReference>
<feature type="chain" id="PRO_5032861080" description="Probable glucan 1,3-alpha-glucosidase" evidence="12">
    <location>
        <begin position="21"/>
        <end position="926"/>
    </location>
</feature>
<comment type="similarity">
    <text evidence="3 11">Belongs to the glycosyl hydrolase 31 family.</text>
</comment>
<dbReference type="PANTHER" id="PTHR22762">
    <property type="entry name" value="ALPHA-GLUCOSIDASE"/>
    <property type="match status" value="1"/>
</dbReference>
<dbReference type="FunFam" id="3.20.20.80:FF:000046">
    <property type="entry name" value="Glucosidase alpha, neutral C"/>
    <property type="match status" value="1"/>
</dbReference>
<evidence type="ECO:0000256" key="12">
    <source>
        <dbReference type="SAM" id="SignalP"/>
    </source>
</evidence>
<comment type="subcellular location">
    <subcellularLocation>
        <location evidence="1">Endoplasmic reticulum</location>
    </subcellularLocation>
</comment>
<evidence type="ECO:0000256" key="9">
    <source>
        <dbReference type="ARBA" id="ARBA00042895"/>
    </source>
</evidence>
<dbReference type="Gene3D" id="2.60.40.1760">
    <property type="entry name" value="glycosyl hydrolase (family 31)"/>
    <property type="match status" value="1"/>
</dbReference>
<dbReference type="InterPro" id="IPR017853">
    <property type="entry name" value="GH"/>
</dbReference>
<evidence type="ECO:0000256" key="10">
    <source>
        <dbReference type="ARBA" id="ARBA00073689"/>
    </source>
</evidence>
<dbReference type="PANTHER" id="PTHR22762:SF54">
    <property type="entry name" value="BCDNA.GH04962"/>
    <property type="match status" value="1"/>
</dbReference>
<keyword evidence="5 11" id="KW-0378">Hydrolase</keyword>
<dbReference type="SUPFAM" id="SSF51445">
    <property type="entry name" value="(Trans)glycosidases"/>
    <property type="match status" value="1"/>
</dbReference>
<dbReference type="CDD" id="cd14752">
    <property type="entry name" value="GH31_N"/>
    <property type="match status" value="1"/>
</dbReference>
<organism evidence="16 17">
    <name type="scientific">Phtheirospermum japonicum</name>
    <dbReference type="NCBI Taxonomy" id="374723"/>
    <lineage>
        <taxon>Eukaryota</taxon>
        <taxon>Viridiplantae</taxon>
        <taxon>Streptophyta</taxon>
        <taxon>Embryophyta</taxon>
        <taxon>Tracheophyta</taxon>
        <taxon>Spermatophyta</taxon>
        <taxon>Magnoliopsida</taxon>
        <taxon>eudicotyledons</taxon>
        <taxon>Gunneridae</taxon>
        <taxon>Pentapetalae</taxon>
        <taxon>asterids</taxon>
        <taxon>lamiids</taxon>
        <taxon>Lamiales</taxon>
        <taxon>Orobanchaceae</taxon>
        <taxon>Orobanchaceae incertae sedis</taxon>
        <taxon>Phtheirospermum</taxon>
    </lineage>
</organism>
<evidence type="ECO:0000259" key="13">
    <source>
        <dbReference type="Pfam" id="PF01055"/>
    </source>
</evidence>
<accession>A0A830C095</accession>
<dbReference type="Pfam" id="PF01055">
    <property type="entry name" value="Glyco_hydro_31_2nd"/>
    <property type="match status" value="1"/>
</dbReference>
<dbReference type="GO" id="GO:0030246">
    <property type="term" value="F:carbohydrate binding"/>
    <property type="evidence" value="ECO:0007669"/>
    <property type="project" value="InterPro"/>
</dbReference>
<dbReference type="Proteomes" id="UP000653305">
    <property type="component" value="Unassembled WGS sequence"/>
</dbReference>
<evidence type="ECO:0000256" key="1">
    <source>
        <dbReference type="ARBA" id="ARBA00004240"/>
    </source>
</evidence>
<keyword evidence="7" id="KW-0325">Glycoprotein</keyword>
<feature type="domain" description="Glycoside hydrolase family 31 N-terminal" evidence="14">
    <location>
        <begin position="86"/>
        <end position="303"/>
    </location>
</feature>
<evidence type="ECO:0000256" key="4">
    <source>
        <dbReference type="ARBA" id="ARBA00022729"/>
    </source>
</evidence>
<evidence type="ECO:0000256" key="6">
    <source>
        <dbReference type="ARBA" id="ARBA00022824"/>
    </source>
</evidence>
<proteinExistence type="inferred from homology"/>
<dbReference type="SUPFAM" id="SSF51011">
    <property type="entry name" value="Glycosyl hydrolase domain"/>
    <property type="match status" value="1"/>
</dbReference>
<dbReference type="SUPFAM" id="SSF74650">
    <property type="entry name" value="Galactose mutarotase-like"/>
    <property type="match status" value="1"/>
</dbReference>
<evidence type="ECO:0000313" key="17">
    <source>
        <dbReference type="Proteomes" id="UP000653305"/>
    </source>
</evidence>
<dbReference type="Gene3D" id="2.60.40.1180">
    <property type="entry name" value="Golgi alpha-mannosidase II"/>
    <property type="match status" value="2"/>
</dbReference>
<evidence type="ECO:0000256" key="3">
    <source>
        <dbReference type="ARBA" id="ARBA00007806"/>
    </source>
</evidence>
<dbReference type="Pfam" id="PF13802">
    <property type="entry name" value="Gal_mutarotas_2"/>
    <property type="match status" value="1"/>
</dbReference>
<dbReference type="FunFam" id="3.20.20.80:FF:000039">
    <property type="entry name" value="Glucosidase, alpha neutral C"/>
    <property type="match status" value="1"/>
</dbReference>
<dbReference type="EMBL" id="BMAC01000222">
    <property type="protein sequence ID" value="GFP90618.1"/>
    <property type="molecule type" value="Genomic_DNA"/>
</dbReference>
<keyword evidence="6" id="KW-0256">Endoplasmic reticulum</keyword>
<dbReference type="InterPro" id="IPR000322">
    <property type="entry name" value="Glyco_hydro_31_TIM"/>
</dbReference>
<dbReference type="CDD" id="cd06603">
    <property type="entry name" value="GH31_GANC_GANAB_alpha"/>
    <property type="match status" value="1"/>
</dbReference>
<evidence type="ECO:0000256" key="7">
    <source>
        <dbReference type="ARBA" id="ARBA00023180"/>
    </source>
</evidence>
<keyword evidence="4 12" id="KW-0732">Signal</keyword>
<comment type="caution">
    <text evidence="16">The sequence shown here is derived from an EMBL/GenBank/DDBJ whole genome shotgun (WGS) entry which is preliminary data.</text>
</comment>
<keyword evidence="17" id="KW-1185">Reference proteome</keyword>
<dbReference type="InterPro" id="IPR025887">
    <property type="entry name" value="Glyco_hydro_31_N_dom"/>
</dbReference>
<dbReference type="OrthoDB" id="3237269at2759"/>
<dbReference type="AlphaFoldDB" id="A0A830C095"/>
<sequence length="926" mass="105633">MGKSVCAFLFFLLFINSAFSWKKDEFRNCNQTPFCKRARSRQPGSCSLVAVDVSISDGDLVAKLIPKEKIEENTKIEETPPKPLILTISAYQDGIMRLKIDEDQSLGPRKKRFEVPDVIVPDFSNKKLWLQRLNEEVNEDGVVSVVYLSDGYEGVIRHEPFEVSVRESGKNGKRVLSLNSNGLFDFEQLKDKKEENEEWEEKFRSHTDSRPYGPQSISFDVSFYEADFVYGIPERATSLALKPTRGPGVEESEPYRLFNLDVFEYLHDSPFGLYGSVPFMISHGKMRGSSGFFWLNAAEMQIDVLGPGWNDESSSGLRLPSDQKRVDTLWMSEAGVVDAFFFIGPGPKDVVRQYTTVTGTSALPQLFATAYHQCRWNYRDEEDVKNVDSKFDEHDIPYDVLWLDIEHTDGKRYFTWDRALFPNPEEMQRNLAAKGRRMVSIVDPHIKRDDSYYIHKEATEKGYYVKDSTGKDFDGWCWSGSSSYLDMVNPEIRSWWAQKFSCENYVGSTPTLYIWNDMNEPSVFNGPEVTMPRDALHFGDVEHRELHNAYGYYFHMATSEGLVMRGDSKDRPFVLSRAFFPGTQRYGAVWTGDNTAEWDHLRVSVPMILTLGLTGISFSGADVGGFFGNPDTELLVRWYQLGAYYPFFRAHAHHDTKRREPWLFGERNTELMKEAIRVRYMLLPYFYTLFREANTTGVPVARPLWMEFPADEKTFSNDEAFMVGNSILVQGIFTERAKHVSVYLPGKQPWYDMKTGSAYEGGATHKWEVSEDSIPAFQRAGTIIPRKDRFRRSSTQMENDPYTLVIALNSSMAAEGELYVDDGKSFEFQQGAYIHRRFTFSNGKLTSSSVGPSTAGNNKFASECTVERIILLGLSPAPKNALVEQANQKLDVELGPLLLRGGKGLSVLTIRKPNLRIADEWTIKLL</sequence>
<dbReference type="InterPro" id="IPR011013">
    <property type="entry name" value="Gal_mutarotase_sf_dom"/>
</dbReference>
<dbReference type="Gene3D" id="3.20.20.80">
    <property type="entry name" value="Glycosidases"/>
    <property type="match status" value="2"/>
</dbReference>
<dbReference type="GO" id="GO:0005783">
    <property type="term" value="C:endoplasmic reticulum"/>
    <property type="evidence" value="ECO:0007669"/>
    <property type="project" value="UniProtKB-SubCell"/>
</dbReference>
<evidence type="ECO:0000256" key="5">
    <source>
        <dbReference type="ARBA" id="ARBA00022801"/>
    </source>
</evidence>
<evidence type="ECO:0000256" key="8">
    <source>
        <dbReference type="ARBA" id="ARBA00023295"/>
    </source>
</evidence>